<dbReference type="CDD" id="cd11043">
    <property type="entry name" value="CYP90-like"/>
    <property type="match status" value="1"/>
</dbReference>
<keyword evidence="5 9" id="KW-0479">Metal-binding</keyword>
<dbReference type="GO" id="GO:0016020">
    <property type="term" value="C:membrane"/>
    <property type="evidence" value="ECO:0007669"/>
    <property type="project" value="UniProtKB-SubCell"/>
</dbReference>
<feature type="chain" id="PRO_5042979016" description="Cytochrome P450" evidence="11">
    <location>
        <begin position="18"/>
        <end position="477"/>
    </location>
</feature>
<evidence type="ECO:0000256" key="11">
    <source>
        <dbReference type="SAM" id="SignalP"/>
    </source>
</evidence>
<evidence type="ECO:0000256" key="3">
    <source>
        <dbReference type="ARBA" id="ARBA00010617"/>
    </source>
</evidence>
<dbReference type="PRINTS" id="PR00385">
    <property type="entry name" value="P450"/>
</dbReference>
<feature type="binding site" description="axial binding residue" evidence="9">
    <location>
        <position position="425"/>
    </location>
    <ligand>
        <name>heme</name>
        <dbReference type="ChEBI" id="CHEBI:30413"/>
    </ligand>
    <ligandPart>
        <name>Fe</name>
        <dbReference type="ChEBI" id="CHEBI:18248"/>
    </ligandPart>
</feature>
<dbReference type="SUPFAM" id="SSF48264">
    <property type="entry name" value="Cytochrome P450"/>
    <property type="match status" value="1"/>
</dbReference>
<dbReference type="InterPro" id="IPR017972">
    <property type="entry name" value="Cyt_P450_CS"/>
</dbReference>
<keyword evidence="6" id="KW-0472">Membrane</keyword>
<dbReference type="FunFam" id="1.10.630.10:FF:000022">
    <property type="entry name" value="Taxadiene 5-alpha hydroxylase"/>
    <property type="match status" value="1"/>
</dbReference>
<keyword evidence="4" id="KW-0812">Transmembrane</keyword>
<comment type="similarity">
    <text evidence="3 10">Belongs to the cytochrome P450 family.</text>
</comment>
<keyword evidence="13" id="KW-1185">Reference proteome</keyword>
<dbReference type="GO" id="GO:0020037">
    <property type="term" value="F:heme binding"/>
    <property type="evidence" value="ECO:0007669"/>
    <property type="project" value="InterPro"/>
</dbReference>
<comment type="subcellular location">
    <subcellularLocation>
        <location evidence="2">Membrane</location>
        <topology evidence="2">Single-pass membrane protein</topology>
    </subcellularLocation>
</comment>
<evidence type="ECO:0000256" key="5">
    <source>
        <dbReference type="ARBA" id="ARBA00022723"/>
    </source>
</evidence>
<dbReference type="GO" id="GO:0016705">
    <property type="term" value="F:oxidoreductase activity, acting on paired donors, with incorporation or reduction of molecular oxygen"/>
    <property type="evidence" value="ECO:0007669"/>
    <property type="project" value="InterPro"/>
</dbReference>
<dbReference type="GO" id="GO:0016125">
    <property type="term" value="P:sterol metabolic process"/>
    <property type="evidence" value="ECO:0007669"/>
    <property type="project" value="TreeGrafter"/>
</dbReference>
<dbReference type="PRINTS" id="PR00463">
    <property type="entry name" value="EP450I"/>
</dbReference>
<dbReference type="EMBL" id="JAXIOK010000017">
    <property type="protein sequence ID" value="KAK4751195.1"/>
    <property type="molecule type" value="Genomic_DNA"/>
</dbReference>
<comment type="caution">
    <text evidence="12">The sequence shown here is derived from an EMBL/GenBank/DDBJ whole genome shotgun (WGS) entry which is preliminary data.</text>
</comment>
<evidence type="ECO:0000256" key="4">
    <source>
        <dbReference type="ARBA" id="ARBA00022692"/>
    </source>
</evidence>
<dbReference type="AlphaFoldDB" id="A0AAN7JPR0"/>
<gene>
    <name evidence="12" type="ORF">SAY87_004677</name>
</gene>
<dbReference type="Gene3D" id="1.10.630.10">
    <property type="entry name" value="Cytochrome P450"/>
    <property type="match status" value="1"/>
</dbReference>
<evidence type="ECO:0000313" key="12">
    <source>
        <dbReference type="EMBL" id="KAK4751195.1"/>
    </source>
</evidence>
<dbReference type="PROSITE" id="PS00086">
    <property type="entry name" value="CYTOCHROME_P450"/>
    <property type="match status" value="1"/>
</dbReference>
<dbReference type="InterPro" id="IPR001128">
    <property type="entry name" value="Cyt_P450"/>
</dbReference>
<keyword evidence="7 10" id="KW-0560">Oxidoreductase</keyword>
<dbReference type="InterPro" id="IPR002401">
    <property type="entry name" value="Cyt_P450_E_grp-I"/>
</dbReference>
<evidence type="ECO:0000256" key="9">
    <source>
        <dbReference type="PIRSR" id="PIRSR602401-1"/>
    </source>
</evidence>
<keyword evidence="9 10" id="KW-0349">Heme</keyword>
<evidence type="ECO:0000313" key="13">
    <source>
        <dbReference type="Proteomes" id="UP001345219"/>
    </source>
</evidence>
<dbReference type="PANTHER" id="PTHR24286">
    <property type="entry name" value="CYTOCHROME P450 26"/>
    <property type="match status" value="1"/>
</dbReference>
<keyword evidence="6" id="KW-1133">Transmembrane helix</keyword>
<evidence type="ECO:0000256" key="8">
    <source>
        <dbReference type="ARBA" id="ARBA00023004"/>
    </source>
</evidence>
<evidence type="ECO:0000256" key="10">
    <source>
        <dbReference type="RuleBase" id="RU000461"/>
    </source>
</evidence>
<evidence type="ECO:0000256" key="7">
    <source>
        <dbReference type="ARBA" id="ARBA00023002"/>
    </source>
</evidence>
<proteinExistence type="inferred from homology"/>
<dbReference type="Proteomes" id="UP001345219">
    <property type="component" value="Chromosome 4"/>
</dbReference>
<dbReference type="Pfam" id="PF00067">
    <property type="entry name" value="p450"/>
    <property type="match status" value="1"/>
</dbReference>
<name>A0AAN7JPR0_9MYRT</name>
<comment type="cofactor">
    <cofactor evidence="1 9">
        <name>heme</name>
        <dbReference type="ChEBI" id="CHEBI:30413"/>
    </cofactor>
</comment>
<dbReference type="GO" id="GO:0004497">
    <property type="term" value="F:monooxygenase activity"/>
    <property type="evidence" value="ECO:0007669"/>
    <property type="project" value="UniProtKB-KW"/>
</dbReference>
<evidence type="ECO:0000256" key="2">
    <source>
        <dbReference type="ARBA" id="ARBA00004167"/>
    </source>
</evidence>
<evidence type="ECO:0000256" key="1">
    <source>
        <dbReference type="ARBA" id="ARBA00001971"/>
    </source>
</evidence>
<dbReference type="GO" id="GO:0005506">
    <property type="term" value="F:iron ion binding"/>
    <property type="evidence" value="ECO:0007669"/>
    <property type="project" value="InterPro"/>
</dbReference>
<accession>A0AAN7JPR0</accession>
<reference evidence="12 13" key="1">
    <citation type="journal article" date="2023" name="Hortic Res">
        <title>Pangenome of water caltrop reveals structural variations and asymmetric subgenome divergence after allopolyploidization.</title>
        <authorList>
            <person name="Zhang X."/>
            <person name="Chen Y."/>
            <person name="Wang L."/>
            <person name="Yuan Y."/>
            <person name="Fang M."/>
            <person name="Shi L."/>
            <person name="Lu R."/>
            <person name="Comes H.P."/>
            <person name="Ma Y."/>
            <person name="Chen Y."/>
            <person name="Huang G."/>
            <person name="Zhou Y."/>
            <person name="Zheng Z."/>
            <person name="Qiu Y."/>
        </authorList>
    </citation>
    <scope>NUCLEOTIDE SEQUENCE [LARGE SCALE GENOMIC DNA]</scope>
    <source>
        <tissue evidence="12">Roots</tissue>
    </source>
</reference>
<evidence type="ECO:0008006" key="14">
    <source>
        <dbReference type="Google" id="ProtNLM"/>
    </source>
</evidence>
<protein>
    <recommendedName>
        <fullName evidence="14">Cytochrome P450</fullName>
    </recommendedName>
</protein>
<keyword evidence="10" id="KW-0503">Monooxygenase</keyword>
<organism evidence="12 13">
    <name type="scientific">Trapa incisa</name>
    <dbReference type="NCBI Taxonomy" id="236973"/>
    <lineage>
        <taxon>Eukaryota</taxon>
        <taxon>Viridiplantae</taxon>
        <taxon>Streptophyta</taxon>
        <taxon>Embryophyta</taxon>
        <taxon>Tracheophyta</taxon>
        <taxon>Spermatophyta</taxon>
        <taxon>Magnoliopsida</taxon>
        <taxon>eudicotyledons</taxon>
        <taxon>Gunneridae</taxon>
        <taxon>Pentapetalae</taxon>
        <taxon>rosids</taxon>
        <taxon>malvids</taxon>
        <taxon>Myrtales</taxon>
        <taxon>Lythraceae</taxon>
        <taxon>Trapa</taxon>
    </lineage>
</organism>
<evidence type="ECO:0000256" key="6">
    <source>
        <dbReference type="ARBA" id="ARBA00022989"/>
    </source>
</evidence>
<keyword evidence="11" id="KW-0732">Signal</keyword>
<dbReference type="InterPro" id="IPR036396">
    <property type="entry name" value="Cyt_P450_sf"/>
</dbReference>
<sequence length="477" mass="54561">MELFFIVLLSLAFLVFTLIYGPGRRKPEHKNLPPGSFGWPVMGETLEFLYGKPEKFVFDRMKKYSRDIFKTRILGEDTAVICGPAGHKFLFSNEQKLFTAFRPHPMQRLFRSYKAAGGSPRPSAVRDDEPKTIRTPGFLKPEALVRYLGKMDSITQELLHSHWDNRDVVQAYPFTKSLTLTLACRFFLGIDNPERIARLVGNFDDVTVGMHSITVNLPGTIFYRANVAAGNIRKELRAVIAERKAAISSGRAPMGDILSHMIVVTDPTGKYMPEAEIADKIMGMLTAGYSTVATAMTFFMKYVGERPDIYKKVLDEQMEVAATKKEGELLDWEDMQKMKYSWNVMYEVMRLTPPLQGTFREALTDFTYAGYTIPKGWKVYWTVSTANKNPEYFPDPERFDPSRHDKANTFPPFTFVPFGGGPRMCPGNEYARLSILTFIHNVVKRFEWEVVDRKEKVEGDMMPSPQKGLPIRLRRHH</sequence>
<feature type="signal peptide" evidence="11">
    <location>
        <begin position="1"/>
        <end position="17"/>
    </location>
</feature>
<keyword evidence="8 9" id="KW-0408">Iron</keyword>
<dbReference type="PANTHER" id="PTHR24286:SF88">
    <property type="entry name" value="BETA-AMYRIN 28-OXIDASE-LIKE"/>
    <property type="match status" value="1"/>
</dbReference>